<name>A0A1R3HQ38_COCAP</name>
<protein>
    <submittedName>
        <fullName evidence="1">Uncharacterized protein</fullName>
    </submittedName>
</protein>
<proteinExistence type="predicted"/>
<dbReference type="AlphaFoldDB" id="A0A1R3HQ38"/>
<keyword evidence="2" id="KW-1185">Reference proteome</keyword>
<evidence type="ECO:0000313" key="1">
    <source>
        <dbReference type="EMBL" id="OMO72516.1"/>
    </source>
</evidence>
<reference evidence="1 2" key="1">
    <citation type="submission" date="2013-09" db="EMBL/GenBank/DDBJ databases">
        <title>Corchorus capsularis genome sequencing.</title>
        <authorList>
            <person name="Alam M."/>
            <person name="Haque M.S."/>
            <person name="Islam M.S."/>
            <person name="Emdad E.M."/>
            <person name="Islam M.M."/>
            <person name="Ahmed B."/>
            <person name="Halim A."/>
            <person name="Hossen Q.M.M."/>
            <person name="Hossain M.Z."/>
            <person name="Ahmed R."/>
            <person name="Khan M.M."/>
            <person name="Islam R."/>
            <person name="Rashid M.M."/>
            <person name="Khan S.A."/>
            <person name="Rahman M.S."/>
            <person name="Alam M."/>
        </authorList>
    </citation>
    <scope>NUCLEOTIDE SEQUENCE [LARGE SCALE GENOMIC DNA]</scope>
    <source>
        <strain evidence="2">cv. CVL-1</strain>
        <tissue evidence="1">Whole seedling</tissue>
    </source>
</reference>
<dbReference type="Gramene" id="OMO72516">
    <property type="protein sequence ID" value="OMO72516"/>
    <property type="gene ID" value="CCACVL1_17744"/>
</dbReference>
<dbReference type="EMBL" id="AWWV01011416">
    <property type="protein sequence ID" value="OMO72516.1"/>
    <property type="molecule type" value="Genomic_DNA"/>
</dbReference>
<accession>A0A1R3HQ38</accession>
<evidence type="ECO:0000313" key="2">
    <source>
        <dbReference type="Proteomes" id="UP000188268"/>
    </source>
</evidence>
<organism evidence="1 2">
    <name type="scientific">Corchorus capsularis</name>
    <name type="common">Jute</name>
    <dbReference type="NCBI Taxonomy" id="210143"/>
    <lineage>
        <taxon>Eukaryota</taxon>
        <taxon>Viridiplantae</taxon>
        <taxon>Streptophyta</taxon>
        <taxon>Embryophyta</taxon>
        <taxon>Tracheophyta</taxon>
        <taxon>Spermatophyta</taxon>
        <taxon>Magnoliopsida</taxon>
        <taxon>eudicotyledons</taxon>
        <taxon>Gunneridae</taxon>
        <taxon>Pentapetalae</taxon>
        <taxon>rosids</taxon>
        <taxon>malvids</taxon>
        <taxon>Malvales</taxon>
        <taxon>Malvaceae</taxon>
        <taxon>Grewioideae</taxon>
        <taxon>Apeibeae</taxon>
        <taxon>Corchorus</taxon>
    </lineage>
</organism>
<gene>
    <name evidence="1" type="ORF">CCACVL1_17744</name>
</gene>
<dbReference type="Proteomes" id="UP000188268">
    <property type="component" value="Unassembled WGS sequence"/>
</dbReference>
<comment type="caution">
    <text evidence="1">The sequence shown here is derived from an EMBL/GenBank/DDBJ whole genome shotgun (WGS) entry which is preliminary data.</text>
</comment>
<sequence length="37" mass="4399">MAIMQSLWIARFWASKSDISEMFSLNKDWATIIMDFN</sequence>